<dbReference type="InterPro" id="IPR009057">
    <property type="entry name" value="Homeodomain-like_sf"/>
</dbReference>
<keyword evidence="3 5" id="KW-0371">Homeobox</keyword>
<sequence length="113" mass="13610">MKKLEHNHHQMIPTNNDNNNTLESQSKAATSSTLLMKKQRRRRTAFTQAQLNFLEKRFLEQKYLTVADRGQVADTLNLSETQIKTWYQNRRTKWKRQNNMNYVIMDRKIQIQI</sequence>
<dbReference type="AlphaFoldDB" id="A0A1Y3B3B7"/>
<comment type="subcellular location">
    <subcellularLocation>
        <location evidence="1 5 6">Nucleus</location>
    </subcellularLocation>
</comment>
<dbReference type="Proteomes" id="UP000194236">
    <property type="component" value="Unassembled WGS sequence"/>
</dbReference>
<dbReference type="PANTHER" id="PTHR24333">
    <property type="entry name" value="HOMEO BOX HB9 LIKE A-RELATED"/>
    <property type="match status" value="1"/>
</dbReference>
<keyword evidence="10" id="KW-1185">Reference proteome</keyword>
<dbReference type="EMBL" id="MUJZ01046382">
    <property type="protein sequence ID" value="OTF74574.1"/>
    <property type="molecule type" value="Genomic_DNA"/>
</dbReference>
<dbReference type="OrthoDB" id="6159439at2759"/>
<accession>A0A1Y3B3B7</accession>
<evidence type="ECO:0000259" key="8">
    <source>
        <dbReference type="PROSITE" id="PS50071"/>
    </source>
</evidence>
<dbReference type="InterPro" id="IPR017970">
    <property type="entry name" value="Homeobox_CS"/>
</dbReference>
<dbReference type="PANTHER" id="PTHR24333:SF5">
    <property type="entry name" value="VENT HOMEOBOX"/>
    <property type="match status" value="1"/>
</dbReference>
<dbReference type="SUPFAM" id="SSF46689">
    <property type="entry name" value="Homeodomain-like"/>
    <property type="match status" value="1"/>
</dbReference>
<evidence type="ECO:0000313" key="9">
    <source>
        <dbReference type="EMBL" id="OTF74574.1"/>
    </source>
</evidence>
<reference evidence="9 10" key="1">
    <citation type="submission" date="2017-03" db="EMBL/GenBank/DDBJ databases">
        <title>Genome Survey of Euroglyphus maynei.</title>
        <authorList>
            <person name="Arlian L.G."/>
            <person name="Morgan M.S."/>
            <person name="Rider S.D."/>
        </authorList>
    </citation>
    <scope>NUCLEOTIDE SEQUENCE [LARGE SCALE GENOMIC DNA]</scope>
    <source>
        <strain evidence="9">Arlian Lab</strain>
        <tissue evidence="9">Whole body</tissue>
    </source>
</reference>
<evidence type="ECO:0000256" key="6">
    <source>
        <dbReference type="RuleBase" id="RU000682"/>
    </source>
</evidence>
<protein>
    <submittedName>
        <fullName evidence="9">Transcription factor LBX1-like protein</fullName>
    </submittedName>
</protein>
<dbReference type="Pfam" id="PF00046">
    <property type="entry name" value="Homeodomain"/>
    <property type="match status" value="1"/>
</dbReference>
<dbReference type="GO" id="GO:0005634">
    <property type="term" value="C:nucleus"/>
    <property type="evidence" value="ECO:0007669"/>
    <property type="project" value="UniProtKB-SubCell"/>
</dbReference>
<dbReference type="PROSITE" id="PS00027">
    <property type="entry name" value="HOMEOBOX_1"/>
    <property type="match status" value="1"/>
</dbReference>
<evidence type="ECO:0000256" key="5">
    <source>
        <dbReference type="PROSITE-ProRule" id="PRU00108"/>
    </source>
</evidence>
<dbReference type="GO" id="GO:0000981">
    <property type="term" value="F:DNA-binding transcription factor activity, RNA polymerase II-specific"/>
    <property type="evidence" value="ECO:0007669"/>
    <property type="project" value="InterPro"/>
</dbReference>
<name>A0A1Y3B3B7_EURMA</name>
<evidence type="ECO:0000256" key="2">
    <source>
        <dbReference type="ARBA" id="ARBA00023125"/>
    </source>
</evidence>
<feature type="compositionally biased region" description="Polar residues" evidence="7">
    <location>
        <begin position="12"/>
        <end position="34"/>
    </location>
</feature>
<feature type="domain" description="Homeobox" evidence="8">
    <location>
        <begin position="37"/>
        <end position="97"/>
    </location>
</feature>
<feature type="region of interest" description="Disordered" evidence="7">
    <location>
        <begin position="1"/>
        <end position="41"/>
    </location>
</feature>
<dbReference type="InterPro" id="IPR020479">
    <property type="entry name" value="HD_metazoa"/>
</dbReference>
<proteinExistence type="predicted"/>
<dbReference type="InterPro" id="IPR001356">
    <property type="entry name" value="HD"/>
</dbReference>
<gene>
    <name evidence="9" type="ORF">BLA29_001790</name>
</gene>
<organism evidence="9 10">
    <name type="scientific">Euroglyphus maynei</name>
    <name type="common">Mayne's house dust mite</name>
    <dbReference type="NCBI Taxonomy" id="6958"/>
    <lineage>
        <taxon>Eukaryota</taxon>
        <taxon>Metazoa</taxon>
        <taxon>Ecdysozoa</taxon>
        <taxon>Arthropoda</taxon>
        <taxon>Chelicerata</taxon>
        <taxon>Arachnida</taxon>
        <taxon>Acari</taxon>
        <taxon>Acariformes</taxon>
        <taxon>Sarcoptiformes</taxon>
        <taxon>Astigmata</taxon>
        <taxon>Psoroptidia</taxon>
        <taxon>Analgoidea</taxon>
        <taxon>Pyroglyphidae</taxon>
        <taxon>Pyroglyphinae</taxon>
        <taxon>Euroglyphus</taxon>
    </lineage>
</organism>
<evidence type="ECO:0000256" key="4">
    <source>
        <dbReference type="ARBA" id="ARBA00023242"/>
    </source>
</evidence>
<evidence type="ECO:0000256" key="1">
    <source>
        <dbReference type="ARBA" id="ARBA00004123"/>
    </source>
</evidence>
<comment type="caution">
    <text evidence="9">The sequence shown here is derived from an EMBL/GenBank/DDBJ whole genome shotgun (WGS) entry which is preliminary data.</text>
</comment>
<dbReference type="CDD" id="cd00086">
    <property type="entry name" value="homeodomain"/>
    <property type="match status" value="1"/>
</dbReference>
<evidence type="ECO:0000256" key="7">
    <source>
        <dbReference type="SAM" id="MobiDB-lite"/>
    </source>
</evidence>
<dbReference type="Gene3D" id="1.10.10.60">
    <property type="entry name" value="Homeodomain-like"/>
    <property type="match status" value="1"/>
</dbReference>
<keyword evidence="4 5" id="KW-0539">Nucleus</keyword>
<dbReference type="InterPro" id="IPR050848">
    <property type="entry name" value="Homeobox_TF"/>
</dbReference>
<evidence type="ECO:0000256" key="3">
    <source>
        <dbReference type="ARBA" id="ARBA00023155"/>
    </source>
</evidence>
<keyword evidence="2 5" id="KW-0238">DNA-binding</keyword>
<dbReference type="PROSITE" id="PS50071">
    <property type="entry name" value="HOMEOBOX_2"/>
    <property type="match status" value="1"/>
</dbReference>
<dbReference type="SMART" id="SM00389">
    <property type="entry name" value="HOX"/>
    <property type="match status" value="1"/>
</dbReference>
<evidence type="ECO:0000313" key="10">
    <source>
        <dbReference type="Proteomes" id="UP000194236"/>
    </source>
</evidence>
<feature type="DNA-binding region" description="Homeobox" evidence="5">
    <location>
        <begin position="39"/>
        <end position="98"/>
    </location>
</feature>
<dbReference type="PRINTS" id="PR00024">
    <property type="entry name" value="HOMEOBOX"/>
</dbReference>
<dbReference type="GO" id="GO:0003677">
    <property type="term" value="F:DNA binding"/>
    <property type="evidence" value="ECO:0007669"/>
    <property type="project" value="UniProtKB-UniRule"/>
</dbReference>